<organism evidence="1 2">
    <name type="scientific">Cetraspora pellucida</name>
    <dbReference type="NCBI Taxonomy" id="1433469"/>
    <lineage>
        <taxon>Eukaryota</taxon>
        <taxon>Fungi</taxon>
        <taxon>Fungi incertae sedis</taxon>
        <taxon>Mucoromycota</taxon>
        <taxon>Glomeromycotina</taxon>
        <taxon>Glomeromycetes</taxon>
        <taxon>Diversisporales</taxon>
        <taxon>Gigasporaceae</taxon>
        <taxon>Cetraspora</taxon>
    </lineage>
</organism>
<comment type="caution">
    <text evidence="1">The sequence shown here is derived from an EMBL/GenBank/DDBJ whole genome shotgun (WGS) entry which is preliminary data.</text>
</comment>
<sequence length="144" mass="16946">MYTLFRLAFCEIEIKIIKNLVRNIIENNSQTYQSKALNKDEVVRDEPDSGEFISSSKFWKDSETRIGNNKTSNQVESKIQHIKSDVENQAISKSKKQKGFELNQMYLDELKSLKEAKKVSLDIAKKCLKWEKEKLQELLEWEKQ</sequence>
<reference evidence="1" key="1">
    <citation type="submission" date="2021-06" db="EMBL/GenBank/DDBJ databases">
        <authorList>
            <person name="Kallberg Y."/>
            <person name="Tangrot J."/>
            <person name="Rosling A."/>
        </authorList>
    </citation>
    <scope>NUCLEOTIDE SEQUENCE</scope>
    <source>
        <strain evidence="1">FL966</strain>
    </source>
</reference>
<name>A0A9N9IJV9_9GLOM</name>
<dbReference type="EMBL" id="CAJVQA010015692">
    <property type="protein sequence ID" value="CAG8738746.1"/>
    <property type="molecule type" value="Genomic_DNA"/>
</dbReference>
<gene>
    <name evidence="1" type="ORF">CPELLU_LOCUS13968</name>
</gene>
<feature type="non-terminal residue" evidence="1">
    <location>
        <position position="144"/>
    </location>
</feature>
<proteinExistence type="predicted"/>
<evidence type="ECO:0000313" key="2">
    <source>
        <dbReference type="Proteomes" id="UP000789759"/>
    </source>
</evidence>
<dbReference type="AlphaFoldDB" id="A0A9N9IJV9"/>
<accession>A0A9N9IJV9</accession>
<dbReference type="Proteomes" id="UP000789759">
    <property type="component" value="Unassembled WGS sequence"/>
</dbReference>
<evidence type="ECO:0000313" key="1">
    <source>
        <dbReference type="EMBL" id="CAG8738746.1"/>
    </source>
</evidence>
<protein>
    <submittedName>
        <fullName evidence="1">642_t:CDS:1</fullName>
    </submittedName>
</protein>
<keyword evidence="2" id="KW-1185">Reference proteome</keyword>